<keyword evidence="4" id="KW-0560">Oxidoreductase</keyword>
<protein>
    <submittedName>
        <fullName evidence="8">Precorrin-3B synthase</fullName>
    </submittedName>
</protein>
<dbReference type="OrthoDB" id="105450at2"/>
<evidence type="ECO:0000259" key="7">
    <source>
        <dbReference type="Pfam" id="PF03460"/>
    </source>
</evidence>
<dbReference type="SUPFAM" id="SSF55124">
    <property type="entry name" value="Nitrite/Sulfite reductase N-terminal domain-like"/>
    <property type="match status" value="2"/>
</dbReference>
<dbReference type="Gene3D" id="3.30.413.10">
    <property type="entry name" value="Sulfite Reductase Hemoprotein, domain 1"/>
    <property type="match status" value="2"/>
</dbReference>
<keyword evidence="2" id="KW-0349">Heme</keyword>
<dbReference type="InterPro" id="IPR045854">
    <property type="entry name" value="NO2/SO3_Rdtase_4Fe4S_sf"/>
</dbReference>
<dbReference type="EMBL" id="VIVK01000002">
    <property type="protein sequence ID" value="TWD75068.1"/>
    <property type="molecule type" value="Genomic_DNA"/>
</dbReference>
<comment type="caution">
    <text evidence="8">The sequence shown here is derived from an EMBL/GenBank/DDBJ whole genome shotgun (WGS) entry which is preliminary data.</text>
</comment>
<dbReference type="InterPro" id="IPR051329">
    <property type="entry name" value="NIR_SIR_4Fe-4S"/>
</dbReference>
<keyword evidence="1" id="KW-0004">4Fe-4S</keyword>
<dbReference type="Pfam" id="PF03460">
    <property type="entry name" value="NIR_SIR_ferr"/>
    <property type="match status" value="1"/>
</dbReference>
<evidence type="ECO:0000313" key="9">
    <source>
        <dbReference type="Proteomes" id="UP000318380"/>
    </source>
</evidence>
<evidence type="ECO:0000313" key="8">
    <source>
        <dbReference type="EMBL" id="TWD75068.1"/>
    </source>
</evidence>
<evidence type="ECO:0000256" key="4">
    <source>
        <dbReference type="ARBA" id="ARBA00023002"/>
    </source>
</evidence>
<keyword evidence="9" id="KW-1185">Reference proteome</keyword>
<evidence type="ECO:0000256" key="3">
    <source>
        <dbReference type="ARBA" id="ARBA00022723"/>
    </source>
</evidence>
<dbReference type="PANTHER" id="PTHR32439:SF9">
    <property type="entry name" value="BLR3264 PROTEIN"/>
    <property type="match status" value="1"/>
</dbReference>
<dbReference type="GO" id="GO:0016491">
    <property type="term" value="F:oxidoreductase activity"/>
    <property type="evidence" value="ECO:0007669"/>
    <property type="project" value="UniProtKB-KW"/>
</dbReference>
<accession>A0A561B8I3</accession>
<name>A0A561B8I3_9ACTN</name>
<dbReference type="AlphaFoldDB" id="A0A561B8I3"/>
<gene>
    <name evidence="8" type="ORF">FB561_6504</name>
</gene>
<proteinExistence type="predicted"/>
<dbReference type="SUPFAM" id="SSF56014">
    <property type="entry name" value="Nitrite and sulphite reductase 4Fe-4S domain-like"/>
    <property type="match status" value="2"/>
</dbReference>
<feature type="domain" description="Nitrite/Sulfite reductase ferredoxin-like" evidence="7">
    <location>
        <begin position="23"/>
        <end position="83"/>
    </location>
</feature>
<dbReference type="Gene3D" id="3.90.480.10">
    <property type="entry name" value="Sulfite Reductase Hemoprotein,Domain 2"/>
    <property type="match status" value="1"/>
</dbReference>
<evidence type="ECO:0000256" key="5">
    <source>
        <dbReference type="ARBA" id="ARBA00023004"/>
    </source>
</evidence>
<keyword evidence="6" id="KW-0411">Iron-sulfur</keyword>
<dbReference type="GO" id="GO:0051539">
    <property type="term" value="F:4 iron, 4 sulfur cluster binding"/>
    <property type="evidence" value="ECO:0007669"/>
    <property type="project" value="UniProtKB-KW"/>
</dbReference>
<dbReference type="GO" id="GO:0046872">
    <property type="term" value="F:metal ion binding"/>
    <property type="evidence" value="ECO:0007669"/>
    <property type="project" value="UniProtKB-KW"/>
</dbReference>
<reference evidence="8 9" key="1">
    <citation type="submission" date="2019-06" db="EMBL/GenBank/DDBJ databases">
        <title>Sequencing the genomes of 1000 actinobacteria strains.</title>
        <authorList>
            <person name="Klenk H.-P."/>
        </authorList>
    </citation>
    <scope>NUCLEOTIDE SEQUENCE [LARGE SCALE GENOMIC DNA]</scope>
    <source>
        <strain evidence="8 9">DSM 24683</strain>
    </source>
</reference>
<keyword evidence="5" id="KW-0408">Iron</keyword>
<dbReference type="InterPro" id="IPR005117">
    <property type="entry name" value="NiRdtase/SiRdtase_haem-b_fer"/>
</dbReference>
<evidence type="ECO:0000256" key="1">
    <source>
        <dbReference type="ARBA" id="ARBA00022485"/>
    </source>
</evidence>
<sequence length="389" mass="41090">MLSSGRTQPDRCPGVLAVHEAADGGLARVRLPGGLLTADQLRVLLEASTDLGDGRLELTSRGNLQIRALRPGAPQELSDRLYAAGLLPSIAHERVRNILASPLSGLDQHSRYDVLPAVAELDRLLCADPRYVELPGRFLFALDDGRGDLATAGADVGVRMVDADLAALLLAGEDTGVRVTPERLATVLAEAAVAFLDERSAQGSSAWRLAELAQGPKAVLARMSTENSTAEQFAPGEPVRAGRVADALVAVVPLGSLERPQAEVLAQYAVRGLRVTPWRSVVLPGLADDEVVERIAAAGLVVDSESPWNKVTACAGRPGCAKALADVRAEARRVTPRLPARHRAVHWSGCERRCGQPGGDFVDVLALADGYSVDGGPAATAEQSVMRMR</sequence>
<dbReference type="PANTHER" id="PTHR32439">
    <property type="entry name" value="FERREDOXIN--NITRITE REDUCTASE, CHLOROPLASTIC"/>
    <property type="match status" value="1"/>
</dbReference>
<organism evidence="8 9">
    <name type="scientific">Kribbella amoyensis</name>
    <dbReference type="NCBI Taxonomy" id="996641"/>
    <lineage>
        <taxon>Bacteria</taxon>
        <taxon>Bacillati</taxon>
        <taxon>Actinomycetota</taxon>
        <taxon>Actinomycetes</taxon>
        <taxon>Propionibacteriales</taxon>
        <taxon>Kribbellaceae</taxon>
        <taxon>Kribbella</taxon>
    </lineage>
</organism>
<dbReference type="InterPro" id="IPR036136">
    <property type="entry name" value="Nit/Sulf_reduc_fer-like_dom_sf"/>
</dbReference>
<keyword evidence="3" id="KW-0479">Metal-binding</keyword>
<dbReference type="Proteomes" id="UP000318380">
    <property type="component" value="Unassembled WGS sequence"/>
</dbReference>
<evidence type="ECO:0000256" key="2">
    <source>
        <dbReference type="ARBA" id="ARBA00022617"/>
    </source>
</evidence>
<evidence type="ECO:0000256" key="6">
    <source>
        <dbReference type="ARBA" id="ARBA00023014"/>
    </source>
</evidence>